<keyword evidence="2" id="KW-0472">Membrane</keyword>
<feature type="transmembrane region" description="Helical" evidence="2">
    <location>
        <begin position="165"/>
        <end position="187"/>
    </location>
</feature>
<organism evidence="3 4">
    <name type="scientific">Micromonospora andamanensis</name>
    <dbReference type="NCBI Taxonomy" id="1287068"/>
    <lineage>
        <taxon>Bacteria</taxon>
        <taxon>Bacillati</taxon>
        <taxon>Actinomycetota</taxon>
        <taxon>Actinomycetes</taxon>
        <taxon>Micromonosporales</taxon>
        <taxon>Micromonosporaceae</taxon>
        <taxon>Micromonospora</taxon>
    </lineage>
</organism>
<sequence>MDDAGPRPRPRTAAAPGPEPDPIDFTGGTDGRGLFLNGEFVPWYDDDLPSASEPLSDEELAGPPDRIPWWISRGEQIDATALENQQTLRERFRRLGGPAGYDTFWGFVDTEPVSVLPTVRTAILLRQAAAAQPLDGPRPRPLMVGVVVAAAAAFGIVGGPSVAGLVAAATTLIVGVILATLVLHFAVASRTAALGATVPTVACVAASTAPAVHGTRWYDLLVGVAFAGAGLVAAALWPYARAWRAERLRWSEPDLALVAALLEFGERVESDPLPADRRRAVTELDRAAERFELAWPRVNRTGVDITDRQLRGWAGRIRAETRELQRLCASGTPQRVALLLCTYELIQAIVNRYPLTSHEEGWILHGSWRRPPTSALGRLWARSRQSARYVRQCLLAGLIAIAALLLLAATVWPAVPAFVGTNVSPGLGSALSFDPTVRLFVAGISLSLFPLAGRAFTRRR</sequence>
<feature type="transmembrane region" description="Helical" evidence="2">
    <location>
        <begin position="435"/>
        <end position="456"/>
    </location>
</feature>
<proteinExistence type="predicted"/>
<evidence type="ECO:0000256" key="2">
    <source>
        <dbReference type="SAM" id="Phobius"/>
    </source>
</evidence>
<dbReference type="RefSeq" id="WP_204009100.1">
    <property type="nucleotide sequence ID" value="NZ_BOOZ01000023.1"/>
</dbReference>
<evidence type="ECO:0000313" key="4">
    <source>
        <dbReference type="Proteomes" id="UP000647017"/>
    </source>
</evidence>
<feature type="transmembrane region" description="Helical" evidence="2">
    <location>
        <begin position="220"/>
        <end position="240"/>
    </location>
</feature>
<keyword evidence="2" id="KW-1133">Transmembrane helix</keyword>
<feature type="transmembrane region" description="Helical" evidence="2">
    <location>
        <begin position="142"/>
        <end position="159"/>
    </location>
</feature>
<feature type="transmembrane region" description="Helical" evidence="2">
    <location>
        <begin position="393"/>
        <end position="415"/>
    </location>
</feature>
<gene>
    <name evidence="3" type="ORF">Van01_38610</name>
</gene>
<dbReference type="Proteomes" id="UP000647017">
    <property type="component" value="Unassembled WGS sequence"/>
</dbReference>
<comment type="caution">
    <text evidence="3">The sequence shown here is derived from an EMBL/GenBank/DDBJ whole genome shotgun (WGS) entry which is preliminary data.</text>
</comment>
<reference evidence="3 4" key="1">
    <citation type="submission" date="2021-01" db="EMBL/GenBank/DDBJ databases">
        <title>Whole genome shotgun sequence of Verrucosispora andamanensis NBRC 109075.</title>
        <authorList>
            <person name="Komaki H."/>
            <person name="Tamura T."/>
        </authorList>
    </citation>
    <scope>NUCLEOTIDE SEQUENCE [LARGE SCALE GENOMIC DNA]</scope>
    <source>
        <strain evidence="3 4">NBRC 109075</strain>
    </source>
</reference>
<evidence type="ECO:0000256" key="1">
    <source>
        <dbReference type="SAM" id="MobiDB-lite"/>
    </source>
</evidence>
<keyword evidence="2" id="KW-0812">Transmembrane</keyword>
<evidence type="ECO:0008006" key="5">
    <source>
        <dbReference type="Google" id="ProtNLM"/>
    </source>
</evidence>
<protein>
    <recommendedName>
        <fullName evidence="5">Integral membrane protein</fullName>
    </recommendedName>
</protein>
<evidence type="ECO:0000313" key="3">
    <source>
        <dbReference type="EMBL" id="GIJ10647.1"/>
    </source>
</evidence>
<feature type="region of interest" description="Disordered" evidence="1">
    <location>
        <begin position="1"/>
        <end position="31"/>
    </location>
</feature>
<keyword evidence="4" id="KW-1185">Reference proteome</keyword>
<feature type="transmembrane region" description="Helical" evidence="2">
    <location>
        <begin position="194"/>
        <end position="214"/>
    </location>
</feature>
<name>A0ABQ4HYF7_9ACTN</name>
<accession>A0ABQ4HYF7</accession>
<dbReference type="EMBL" id="BOOZ01000023">
    <property type="protein sequence ID" value="GIJ10647.1"/>
    <property type="molecule type" value="Genomic_DNA"/>
</dbReference>